<keyword evidence="2" id="KW-1133">Transmembrane helix</keyword>
<name>A0ABM9AUX4_9BACT</name>
<accession>A0ABM9AUX4</accession>
<evidence type="ECO:0000313" key="3">
    <source>
        <dbReference type="EMBL" id="CAH0997478.1"/>
    </source>
</evidence>
<feature type="compositionally biased region" description="Polar residues" evidence="1">
    <location>
        <begin position="79"/>
        <end position="99"/>
    </location>
</feature>
<keyword evidence="2" id="KW-0472">Membrane</keyword>
<keyword evidence="4" id="KW-1185">Reference proteome</keyword>
<evidence type="ECO:0000256" key="2">
    <source>
        <dbReference type="SAM" id="Phobius"/>
    </source>
</evidence>
<dbReference type="Proteomes" id="UP000837932">
    <property type="component" value="Unassembled WGS sequence"/>
</dbReference>
<evidence type="ECO:0008006" key="5">
    <source>
        <dbReference type="Google" id="ProtNLM"/>
    </source>
</evidence>
<gene>
    <name evidence="3" type="ORF">EMA8858_03611</name>
</gene>
<dbReference type="EMBL" id="CAKLPY010000003">
    <property type="protein sequence ID" value="CAH0997478.1"/>
    <property type="molecule type" value="Genomic_DNA"/>
</dbReference>
<protein>
    <recommendedName>
        <fullName evidence="5">Anti-sigma factor</fullName>
    </recommendedName>
</protein>
<organism evidence="3 4">
    <name type="scientific">Emticicia aquatica</name>
    <dbReference type="NCBI Taxonomy" id="1681835"/>
    <lineage>
        <taxon>Bacteria</taxon>
        <taxon>Pseudomonadati</taxon>
        <taxon>Bacteroidota</taxon>
        <taxon>Cytophagia</taxon>
        <taxon>Cytophagales</taxon>
        <taxon>Leadbetterellaceae</taxon>
        <taxon>Emticicia</taxon>
    </lineage>
</organism>
<comment type="caution">
    <text evidence="3">The sequence shown here is derived from an EMBL/GenBank/DDBJ whole genome shotgun (WGS) entry which is preliminary data.</text>
</comment>
<evidence type="ECO:0000313" key="4">
    <source>
        <dbReference type="Proteomes" id="UP000837932"/>
    </source>
</evidence>
<keyword evidence="2" id="KW-0812">Transmembrane</keyword>
<dbReference type="RefSeq" id="WP_238808205.1">
    <property type="nucleotide sequence ID" value="NZ_CAKLPY010000003.1"/>
</dbReference>
<sequence>MQADEFYKHIQQKIDHTDFEPDWNKRDVWQRIEQKQGKQKTPFIWWTSMAASIVVLGGVGFYFFNQNLTEKTDNQAINNSKNTISTQPNVSKATKSTQENNKEKSFPQSIIVQRILAENTVPITEEIEKPLDTTVFSEQKEVVNLAEEATSKVEPTFSESTVTFVANPNLLEKKIPQKRERIAILEIPDDEEGYNLPKKEKKGGFLARFTKKLNKFGAEPTEELPSINNKPNKVWAFVKESFKNETMTADSTDK</sequence>
<feature type="region of interest" description="Disordered" evidence="1">
    <location>
        <begin position="79"/>
        <end position="104"/>
    </location>
</feature>
<reference evidence="3" key="1">
    <citation type="submission" date="2021-12" db="EMBL/GenBank/DDBJ databases">
        <authorList>
            <person name="Rodrigo-Torres L."/>
            <person name="Arahal R. D."/>
            <person name="Lucena T."/>
        </authorList>
    </citation>
    <scope>NUCLEOTIDE SEQUENCE</scope>
    <source>
        <strain evidence="3">CECT 8858</strain>
    </source>
</reference>
<evidence type="ECO:0000256" key="1">
    <source>
        <dbReference type="SAM" id="MobiDB-lite"/>
    </source>
</evidence>
<proteinExistence type="predicted"/>
<feature type="transmembrane region" description="Helical" evidence="2">
    <location>
        <begin position="43"/>
        <end position="64"/>
    </location>
</feature>